<reference evidence="2" key="1">
    <citation type="journal article" date="2019" name="Int. J. Syst. Evol. Microbiol.">
        <title>The Global Catalogue of Microorganisms (GCM) 10K type strain sequencing project: providing services to taxonomists for standard genome sequencing and annotation.</title>
        <authorList>
            <consortium name="The Broad Institute Genomics Platform"/>
            <consortium name="The Broad Institute Genome Sequencing Center for Infectious Disease"/>
            <person name="Wu L."/>
            <person name="Ma J."/>
        </authorList>
    </citation>
    <scope>NUCLEOTIDE SEQUENCE [LARGE SCALE GENOMIC DNA]</scope>
    <source>
        <strain evidence="2">KCTC 22437</strain>
    </source>
</reference>
<protein>
    <submittedName>
        <fullName evidence="1">Uncharacterized protein</fullName>
    </submittedName>
</protein>
<gene>
    <name evidence="1" type="ORF">ACFS5N_09265</name>
</gene>
<keyword evidence="2" id="KW-1185">Reference proteome</keyword>
<sequence>MKSTTAGRRERPYNIKGWVTNINNGTLTNDGITQTDPNALFGESITYYETSPLSGATPQYNGNISGMTWRNKIEASGKPGVTTDGQGYATNQ</sequence>
<evidence type="ECO:0000313" key="1">
    <source>
        <dbReference type="EMBL" id="MFD2872656.1"/>
    </source>
</evidence>
<organism evidence="1 2">
    <name type="scientific">Mucilaginibacter ximonensis</name>
    <dbReference type="NCBI Taxonomy" id="538021"/>
    <lineage>
        <taxon>Bacteria</taxon>
        <taxon>Pseudomonadati</taxon>
        <taxon>Bacteroidota</taxon>
        <taxon>Sphingobacteriia</taxon>
        <taxon>Sphingobacteriales</taxon>
        <taxon>Sphingobacteriaceae</taxon>
        <taxon>Mucilaginibacter</taxon>
    </lineage>
</organism>
<name>A0ABW5YCX6_9SPHI</name>
<comment type="caution">
    <text evidence="1">The sequence shown here is derived from an EMBL/GenBank/DDBJ whole genome shotgun (WGS) entry which is preliminary data.</text>
</comment>
<dbReference type="EMBL" id="JBHUPD010000002">
    <property type="protein sequence ID" value="MFD2872656.1"/>
    <property type="molecule type" value="Genomic_DNA"/>
</dbReference>
<dbReference type="Proteomes" id="UP001597557">
    <property type="component" value="Unassembled WGS sequence"/>
</dbReference>
<accession>A0ABW5YCX6</accession>
<proteinExistence type="predicted"/>
<dbReference type="RefSeq" id="WP_377184557.1">
    <property type="nucleotide sequence ID" value="NZ_JBHUPD010000002.1"/>
</dbReference>
<evidence type="ECO:0000313" key="2">
    <source>
        <dbReference type="Proteomes" id="UP001597557"/>
    </source>
</evidence>